<sequence length="154" mass="17560">MSSVPRPGVRPWWKKLKRTVGRRLRSGSLSAEDALRLCEEIARRRAAHLLKYLNAKIISLGIGDTTGPIPNVPWQREHIFCGQLMDTVVMELNKLQKLRVIEGAIKGRPDPRRRRPAEHSGKDERDTDWAATGTRRPVLLMTNNAENEDEECDD</sequence>
<dbReference type="Gramene" id="TVU32134">
    <property type="protein sequence ID" value="TVU32134"/>
    <property type="gene ID" value="EJB05_23853"/>
</dbReference>
<feature type="compositionally biased region" description="Basic and acidic residues" evidence="1">
    <location>
        <begin position="117"/>
        <end position="128"/>
    </location>
</feature>
<accession>A0A5J9V9F4</accession>
<keyword evidence="3" id="KW-1185">Reference proteome</keyword>
<dbReference type="EMBL" id="RWGY01000011">
    <property type="protein sequence ID" value="TVU32134.1"/>
    <property type="molecule type" value="Genomic_DNA"/>
</dbReference>
<reference evidence="2 3" key="1">
    <citation type="journal article" date="2019" name="Sci. Rep.">
        <title>A high-quality genome of Eragrostis curvula grass provides insights into Poaceae evolution and supports new strategies to enhance forage quality.</title>
        <authorList>
            <person name="Carballo J."/>
            <person name="Santos B.A.C.M."/>
            <person name="Zappacosta D."/>
            <person name="Garbus I."/>
            <person name="Selva J.P."/>
            <person name="Gallo C.A."/>
            <person name="Diaz A."/>
            <person name="Albertini E."/>
            <person name="Caccamo M."/>
            <person name="Echenique V."/>
        </authorList>
    </citation>
    <scope>NUCLEOTIDE SEQUENCE [LARGE SCALE GENOMIC DNA]</scope>
    <source>
        <strain evidence="3">cv. Victoria</strain>
        <tissue evidence="2">Leaf</tissue>
    </source>
</reference>
<evidence type="ECO:0000313" key="2">
    <source>
        <dbReference type="EMBL" id="TVU32134.1"/>
    </source>
</evidence>
<gene>
    <name evidence="2" type="ORF">EJB05_23853</name>
</gene>
<proteinExistence type="predicted"/>
<name>A0A5J9V9F4_9POAL</name>
<evidence type="ECO:0000313" key="3">
    <source>
        <dbReference type="Proteomes" id="UP000324897"/>
    </source>
</evidence>
<feature type="non-terminal residue" evidence="2">
    <location>
        <position position="1"/>
    </location>
</feature>
<organism evidence="2 3">
    <name type="scientific">Eragrostis curvula</name>
    <name type="common">weeping love grass</name>
    <dbReference type="NCBI Taxonomy" id="38414"/>
    <lineage>
        <taxon>Eukaryota</taxon>
        <taxon>Viridiplantae</taxon>
        <taxon>Streptophyta</taxon>
        <taxon>Embryophyta</taxon>
        <taxon>Tracheophyta</taxon>
        <taxon>Spermatophyta</taxon>
        <taxon>Magnoliopsida</taxon>
        <taxon>Liliopsida</taxon>
        <taxon>Poales</taxon>
        <taxon>Poaceae</taxon>
        <taxon>PACMAD clade</taxon>
        <taxon>Chloridoideae</taxon>
        <taxon>Eragrostideae</taxon>
        <taxon>Eragrostidinae</taxon>
        <taxon>Eragrostis</taxon>
    </lineage>
</organism>
<protein>
    <submittedName>
        <fullName evidence="2">Uncharacterized protein</fullName>
    </submittedName>
</protein>
<feature type="region of interest" description="Disordered" evidence="1">
    <location>
        <begin position="106"/>
        <end position="154"/>
    </location>
</feature>
<dbReference type="OrthoDB" id="1657096at2759"/>
<dbReference type="Proteomes" id="UP000324897">
    <property type="component" value="Chromosome 1"/>
</dbReference>
<dbReference type="AlphaFoldDB" id="A0A5J9V9F4"/>
<comment type="caution">
    <text evidence="2">The sequence shown here is derived from an EMBL/GenBank/DDBJ whole genome shotgun (WGS) entry which is preliminary data.</text>
</comment>
<evidence type="ECO:0000256" key="1">
    <source>
        <dbReference type="SAM" id="MobiDB-lite"/>
    </source>
</evidence>